<dbReference type="Proteomes" id="UP000748991">
    <property type="component" value="Unassembled WGS sequence"/>
</dbReference>
<evidence type="ECO:0008006" key="3">
    <source>
        <dbReference type="Google" id="ProtNLM"/>
    </source>
</evidence>
<name>A0A943SQW8_9FIRM</name>
<sequence>MTYGINLVENKELLTDYIEDMGLDRKRAEIISKNTSIVSDDYMDYLIEDCFTASEDEIQFFYDEDFSSVVEGLNPVDDEILEIFISKYGTTSLYCTDEFKGLAIWVC</sequence>
<dbReference type="RefSeq" id="WP_278638639.1">
    <property type="nucleotide sequence ID" value="NZ_JAGZZP010000023.1"/>
</dbReference>
<gene>
    <name evidence="1" type="ORF">KH327_08565</name>
</gene>
<accession>A0A943SQW8</accession>
<evidence type="ECO:0000313" key="1">
    <source>
        <dbReference type="EMBL" id="MBS6535869.1"/>
    </source>
</evidence>
<dbReference type="EMBL" id="JAGZZP010000023">
    <property type="protein sequence ID" value="MBS6535869.1"/>
    <property type="molecule type" value="Genomic_DNA"/>
</dbReference>
<protein>
    <recommendedName>
        <fullName evidence="3">Antirestriction protein (ArdA)</fullName>
    </recommendedName>
</protein>
<organism evidence="1 2">
    <name type="scientific">Peptoniphilus harei</name>
    <dbReference type="NCBI Taxonomy" id="54005"/>
    <lineage>
        <taxon>Bacteria</taxon>
        <taxon>Bacillati</taxon>
        <taxon>Bacillota</taxon>
        <taxon>Tissierellia</taxon>
        <taxon>Tissierellales</taxon>
        <taxon>Peptoniphilaceae</taxon>
        <taxon>Peptoniphilus</taxon>
    </lineage>
</organism>
<proteinExistence type="predicted"/>
<reference evidence="1" key="1">
    <citation type="submission" date="2021-02" db="EMBL/GenBank/DDBJ databases">
        <title>Infant gut strain persistence is associated with maternal origin, phylogeny, and functional potential including surface adhesion and iron acquisition.</title>
        <authorList>
            <person name="Lou Y.C."/>
        </authorList>
    </citation>
    <scope>NUCLEOTIDE SEQUENCE</scope>
    <source>
        <strain evidence="1">L3_060_052G1_dasL3_060_052G1_concoct_1</strain>
    </source>
</reference>
<evidence type="ECO:0000313" key="2">
    <source>
        <dbReference type="Proteomes" id="UP000748991"/>
    </source>
</evidence>
<dbReference type="AlphaFoldDB" id="A0A943SQW8"/>
<comment type="caution">
    <text evidence="1">The sequence shown here is derived from an EMBL/GenBank/DDBJ whole genome shotgun (WGS) entry which is preliminary data.</text>
</comment>